<sequence>MPRLLVALLAALDAAVAAGVGIAAALAPLTLMWVFTLGGVADWPALWPASARIWQLGNLVPLTIELDPTLLAELALPEEAGSFAVSIAPLAFAVGVALFAVRSGRRAQRAGRWFTGVASGTLVTLGAAALVNVTAGNPVAHADALPALLLPTAVYALPALAGAISAAWSDGDAGIVDRVHDALDRLPAAWREVPSLIVRGGALALVAVVGFAALAVAVSVLLRGGDMIALYQASQVDALGVILVTLAQFAYLPTLIGWTVAWIAGPGFALGTATAVTPAGTQLGVLPGIPVLGLLPEHGSPLLVLWVLGPVLAGALAGWGMRMALRHELGPLGDREEPSVPRAVIALGIGVAAGTGGALLAVLTSGALGPGRFVEAGPEPGAVALALGLEVLLGAAITLLGPRAAETRLQRFLPRRDVDEAEAVAGGDAARDVADADGRGRSAPLD</sequence>
<dbReference type="RefSeq" id="WP_188757186.1">
    <property type="nucleotide sequence ID" value="NZ_BMJY01000022.1"/>
</dbReference>
<evidence type="ECO:0000256" key="2">
    <source>
        <dbReference type="SAM" id="Phobius"/>
    </source>
</evidence>
<dbReference type="Pfam" id="PF19877">
    <property type="entry name" value="DUF6350"/>
    <property type="match status" value="1"/>
</dbReference>
<feature type="transmembrane region" description="Helical" evidence="2">
    <location>
        <begin position="228"/>
        <end position="252"/>
    </location>
</feature>
<evidence type="ECO:0000313" key="4">
    <source>
        <dbReference type="Proteomes" id="UP000657592"/>
    </source>
</evidence>
<feature type="transmembrane region" description="Helical" evidence="2">
    <location>
        <begin position="382"/>
        <end position="401"/>
    </location>
</feature>
<feature type="transmembrane region" description="Helical" evidence="2">
    <location>
        <begin position="340"/>
        <end position="362"/>
    </location>
</feature>
<proteinExistence type="predicted"/>
<keyword evidence="4" id="KW-1185">Reference proteome</keyword>
<feature type="transmembrane region" description="Helical" evidence="2">
    <location>
        <begin position="300"/>
        <end position="319"/>
    </location>
</feature>
<dbReference type="EMBL" id="BMJY01000022">
    <property type="protein sequence ID" value="GGH50797.1"/>
    <property type="molecule type" value="Genomic_DNA"/>
</dbReference>
<protein>
    <submittedName>
        <fullName evidence="3">Uncharacterized protein</fullName>
    </submittedName>
</protein>
<keyword evidence="2" id="KW-0812">Transmembrane</keyword>
<keyword evidence="2" id="KW-1133">Transmembrane helix</keyword>
<feature type="transmembrane region" description="Helical" evidence="2">
    <location>
        <begin position="201"/>
        <end position="222"/>
    </location>
</feature>
<accession>A0A917IGV7</accession>
<feature type="transmembrane region" description="Helical" evidence="2">
    <location>
        <begin position="147"/>
        <end position="168"/>
    </location>
</feature>
<feature type="transmembrane region" description="Helical" evidence="2">
    <location>
        <begin position="113"/>
        <end position="135"/>
    </location>
</feature>
<feature type="transmembrane region" description="Helical" evidence="2">
    <location>
        <begin position="80"/>
        <end position="101"/>
    </location>
</feature>
<dbReference type="AlphaFoldDB" id="A0A917IGV7"/>
<name>A0A917IGV7_9MICO</name>
<evidence type="ECO:0000313" key="3">
    <source>
        <dbReference type="EMBL" id="GGH50797.1"/>
    </source>
</evidence>
<dbReference type="Proteomes" id="UP000657592">
    <property type="component" value="Unassembled WGS sequence"/>
</dbReference>
<feature type="transmembrane region" description="Helical" evidence="2">
    <location>
        <begin position="259"/>
        <end position="280"/>
    </location>
</feature>
<feature type="region of interest" description="Disordered" evidence="1">
    <location>
        <begin position="422"/>
        <end position="446"/>
    </location>
</feature>
<organism evidence="3 4">
    <name type="scientific">Microbacterium album</name>
    <dbReference type="NCBI Taxonomy" id="2053191"/>
    <lineage>
        <taxon>Bacteria</taxon>
        <taxon>Bacillati</taxon>
        <taxon>Actinomycetota</taxon>
        <taxon>Actinomycetes</taxon>
        <taxon>Micrococcales</taxon>
        <taxon>Microbacteriaceae</taxon>
        <taxon>Microbacterium</taxon>
    </lineage>
</organism>
<feature type="compositionally biased region" description="Basic and acidic residues" evidence="1">
    <location>
        <begin position="429"/>
        <end position="440"/>
    </location>
</feature>
<evidence type="ECO:0000256" key="1">
    <source>
        <dbReference type="SAM" id="MobiDB-lite"/>
    </source>
</evidence>
<reference evidence="3" key="1">
    <citation type="journal article" date="2014" name="Int. J. Syst. Evol. Microbiol.">
        <title>Complete genome sequence of Corynebacterium casei LMG S-19264T (=DSM 44701T), isolated from a smear-ripened cheese.</title>
        <authorList>
            <consortium name="US DOE Joint Genome Institute (JGI-PGF)"/>
            <person name="Walter F."/>
            <person name="Albersmeier A."/>
            <person name="Kalinowski J."/>
            <person name="Ruckert C."/>
        </authorList>
    </citation>
    <scope>NUCLEOTIDE SEQUENCE</scope>
    <source>
        <strain evidence="3">CGMCC 1.15794</strain>
    </source>
</reference>
<reference evidence="3" key="2">
    <citation type="submission" date="2020-09" db="EMBL/GenBank/DDBJ databases">
        <authorList>
            <person name="Sun Q."/>
            <person name="Zhou Y."/>
        </authorList>
    </citation>
    <scope>NUCLEOTIDE SEQUENCE</scope>
    <source>
        <strain evidence="3">CGMCC 1.15794</strain>
    </source>
</reference>
<comment type="caution">
    <text evidence="3">The sequence shown here is derived from an EMBL/GenBank/DDBJ whole genome shotgun (WGS) entry which is preliminary data.</text>
</comment>
<dbReference type="InterPro" id="IPR045931">
    <property type="entry name" value="DUF6350"/>
</dbReference>
<keyword evidence="2" id="KW-0472">Membrane</keyword>
<gene>
    <name evidence="3" type="ORF">GCM10010921_29780</name>
</gene>